<accession>A0A554X6E1</accession>
<evidence type="ECO:0000313" key="2">
    <source>
        <dbReference type="Proteomes" id="UP000318542"/>
    </source>
</evidence>
<sequence>MRKTRFTEEQAIGLLLQAEGGILIEEVCRAARRR</sequence>
<dbReference type="EMBL" id="VJOL01000005">
    <property type="protein sequence ID" value="TSE31410.1"/>
    <property type="molecule type" value="Genomic_DNA"/>
</dbReference>
<protein>
    <recommendedName>
        <fullName evidence="3">Transposase</fullName>
    </recommendedName>
</protein>
<gene>
    <name evidence="1" type="ORF">Tther_00469</name>
</gene>
<proteinExistence type="predicted"/>
<dbReference type="AlphaFoldDB" id="A0A554X6E1"/>
<reference evidence="1 2" key="1">
    <citation type="submission" date="2019-07" db="EMBL/GenBank/DDBJ databases">
        <title>Tepidimonas thermarum AA-1 draft genome.</title>
        <authorList>
            <person name="Da Costa M.S."/>
            <person name="Froufe H.J.C."/>
            <person name="Egas C."/>
            <person name="Albuquerque L."/>
        </authorList>
    </citation>
    <scope>NUCLEOTIDE SEQUENCE [LARGE SCALE GENOMIC DNA]</scope>
    <source>
        <strain evidence="1 2">AA-1</strain>
    </source>
</reference>
<name>A0A554X6E1_9BURK</name>
<evidence type="ECO:0000313" key="1">
    <source>
        <dbReference type="EMBL" id="TSE31410.1"/>
    </source>
</evidence>
<organism evidence="1 2">
    <name type="scientific">Tepidimonas thermarum</name>
    <dbReference type="NCBI Taxonomy" id="335431"/>
    <lineage>
        <taxon>Bacteria</taxon>
        <taxon>Pseudomonadati</taxon>
        <taxon>Pseudomonadota</taxon>
        <taxon>Betaproteobacteria</taxon>
        <taxon>Burkholderiales</taxon>
        <taxon>Tepidimonas</taxon>
    </lineage>
</organism>
<dbReference type="Proteomes" id="UP000318542">
    <property type="component" value="Unassembled WGS sequence"/>
</dbReference>
<keyword evidence="2" id="KW-1185">Reference proteome</keyword>
<evidence type="ECO:0008006" key="3">
    <source>
        <dbReference type="Google" id="ProtNLM"/>
    </source>
</evidence>
<comment type="caution">
    <text evidence="1">The sequence shown here is derived from an EMBL/GenBank/DDBJ whole genome shotgun (WGS) entry which is preliminary data.</text>
</comment>